<dbReference type="GO" id="GO:0005886">
    <property type="term" value="C:plasma membrane"/>
    <property type="evidence" value="ECO:0007669"/>
    <property type="project" value="UniProtKB-SubCell"/>
</dbReference>
<dbReference type="CDD" id="cd06261">
    <property type="entry name" value="TM_PBP2"/>
    <property type="match status" value="1"/>
</dbReference>
<dbReference type="PANTHER" id="PTHR43227">
    <property type="entry name" value="BLL4140 PROTEIN"/>
    <property type="match status" value="1"/>
</dbReference>
<dbReference type="AlphaFoldDB" id="A0A931FFQ6"/>
<evidence type="ECO:0000259" key="8">
    <source>
        <dbReference type="PROSITE" id="PS50928"/>
    </source>
</evidence>
<sequence>MSVSLTARAAVAPHARRRVRTAAAFLAPFALLFAVVYLAPIGYTVYQSLFKLHRDGLGLSAPTKVFAGLGNYVDALHDADFRASLLRVLLIGVVQVPVMLGLALVLALLLDARSTLFKRFFRLAFFLPYAVPGVVGALMWSYLVAPGLSPITAAGNALGLHLNLTSNAMLAPTIGNMLTWGWTGYNMLIIYSALQAIPPELSEAARMDGCGAFRIAWHVKIPIVRPALVLTTVFSIIGTAQLYNEPAVLQHVAPNLSSSYTPIFAAYNAVDDNNFGYAATESVLLAVLAFVLSFGFLKLVQRRGAEAAS</sequence>
<feature type="domain" description="ABC transmembrane type-1" evidence="8">
    <location>
        <begin position="85"/>
        <end position="296"/>
    </location>
</feature>
<dbReference type="PANTHER" id="PTHR43227:SF8">
    <property type="entry name" value="DIACETYLCHITOBIOSE UPTAKE SYSTEM PERMEASE PROTEIN DASB"/>
    <property type="match status" value="1"/>
</dbReference>
<dbReference type="PROSITE" id="PS50928">
    <property type="entry name" value="ABC_TM1"/>
    <property type="match status" value="1"/>
</dbReference>
<keyword evidence="10" id="KW-1185">Reference proteome</keyword>
<dbReference type="InterPro" id="IPR035906">
    <property type="entry name" value="MetI-like_sf"/>
</dbReference>
<dbReference type="SUPFAM" id="SSF161098">
    <property type="entry name" value="MetI-like"/>
    <property type="match status" value="1"/>
</dbReference>
<keyword evidence="3" id="KW-1003">Cell membrane</keyword>
<evidence type="ECO:0000256" key="3">
    <source>
        <dbReference type="ARBA" id="ARBA00022475"/>
    </source>
</evidence>
<proteinExistence type="inferred from homology"/>
<evidence type="ECO:0000313" key="9">
    <source>
        <dbReference type="EMBL" id="MBF9073112.1"/>
    </source>
</evidence>
<evidence type="ECO:0000256" key="5">
    <source>
        <dbReference type="ARBA" id="ARBA00022989"/>
    </source>
</evidence>
<keyword evidence="6 7" id="KW-0472">Membrane</keyword>
<name>A0A931FFQ6_9ACTN</name>
<dbReference type="InterPro" id="IPR000515">
    <property type="entry name" value="MetI-like"/>
</dbReference>
<dbReference type="Proteomes" id="UP000657385">
    <property type="component" value="Unassembled WGS sequence"/>
</dbReference>
<comment type="subcellular location">
    <subcellularLocation>
        <location evidence="1 7">Cell membrane</location>
        <topology evidence="1 7">Multi-pass membrane protein</topology>
    </subcellularLocation>
</comment>
<feature type="transmembrane region" description="Helical" evidence="7">
    <location>
        <begin position="223"/>
        <end position="243"/>
    </location>
</feature>
<feature type="transmembrane region" description="Helical" evidence="7">
    <location>
        <begin position="121"/>
        <end position="143"/>
    </location>
</feature>
<evidence type="ECO:0000256" key="1">
    <source>
        <dbReference type="ARBA" id="ARBA00004651"/>
    </source>
</evidence>
<feature type="transmembrane region" description="Helical" evidence="7">
    <location>
        <begin position="21"/>
        <end position="43"/>
    </location>
</feature>
<evidence type="ECO:0000256" key="4">
    <source>
        <dbReference type="ARBA" id="ARBA00022692"/>
    </source>
</evidence>
<evidence type="ECO:0000256" key="2">
    <source>
        <dbReference type="ARBA" id="ARBA00022448"/>
    </source>
</evidence>
<comment type="similarity">
    <text evidence="7">Belongs to the binding-protein-dependent transport system permease family.</text>
</comment>
<evidence type="ECO:0000256" key="7">
    <source>
        <dbReference type="RuleBase" id="RU363032"/>
    </source>
</evidence>
<reference evidence="9" key="1">
    <citation type="submission" date="2020-11" db="EMBL/GenBank/DDBJ databases">
        <title>Isolation and identification of active actinomycetes.</title>
        <authorList>
            <person name="Yu B."/>
        </authorList>
    </citation>
    <scope>NUCLEOTIDE SEQUENCE</scope>
    <source>
        <strain evidence="9">NEAU-YB345</strain>
    </source>
</reference>
<dbReference type="EMBL" id="JADPRT010000020">
    <property type="protein sequence ID" value="MBF9073112.1"/>
    <property type="molecule type" value="Genomic_DNA"/>
</dbReference>
<evidence type="ECO:0000256" key="6">
    <source>
        <dbReference type="ARBA" id="ARBA00023136"/>
    </source>
</evidence>
<keyword evidence="2 7" id="KW-0813">Transport</keyword>
<protein>
    <submittedName>
        <fullName evidence="9">Sugar ABC transporter permease</fullName>
    </submittedName>
</protein>
<dbReference type="RefSeq" id="WP_196198093.1">
    <property type="nucleotide sequence ID" value="NZ_JADPRT010000020.1"/>
</dbReference>
<comment type="caution">
    <text evidence="9">The sequence shown here is derived from an EMBL/GenBank/DDBJ whole genome shotgun (WGS) entry which is preliminary data.</text>
</comment>
<dbReference type="Gene3D" id="1.10.3720.10">
    <property type="entry name" value="MetI-like"/>
    <property type="match status" value="1"/>
</dbReference>
<keyword evidence="4 7" id="KW-0812">Transmembrane</keyword>
<feature type="transmembrane region" description="Helical" evidence="7">
    <location>
        <begin position="85"/>
        <end position="109"/>
    </location>
</feature>
<feature type="transmembrane region" description="Helical" evidence="7">
    <location>
        <begin position="282"/>
        <end position="300"/>
    </location>
</feature>
<evidence type="ECO:0000313" key="10">
    <source>
        <dbReference type="Proteomes" id="UP000657385"/>
    </source>
</evidence>
<accession>A0A931FFQ6</accession>
<dbReference type="GO" id="GO:0055085">
    <property type="term" value="P:transmembrane transport"/>
    <property type="evidence" value="ECO:0007669"/>
    <property type="project" value="InterPro"/>
</dbReference>
<organism evidence="9 10">
    <name type="scientific">Streptacidiphilus fuscans</name>
    <dbReference type="NCBI Taxonomy" id="2789292"/>
    <lineage>
        <taxon>Bacteria</taxon>
        <taxon>Bacillati</taxon>
        <taxon>Actinomycetota</taxon>
        <taxon>Actinomycetes</taxon>
        <taxon>Kitasatosporales</taxon>
        <taxon>Streptomycetaceae</taxon>
        <taxon>Streptacidiphilus</taxon>
    </lineage>
</organism>
<dbReference type="InterPro" id="IPR050809">
    <property type="entry name" value="UgpAE/MalFG_permease"/>
</dbReference>
<gene>
    <name evidence="9" type="ORF">I2501_34365</name>
</gene>
<dbReference type="Pfam" id="PF00528">
    <property type="entry name" value="BPD_transp_1"/>
    <property type="match status" value="1"/>
</dbReference>
<keyword evidence="5 7" id="KW-1133">Transmembrane helix</keyword>